<evidence type="ECO:0000256" key="1">
    <source>
        <dbReference type="ARBA" id="ARBA00022448"/>
    </source>
</evidence>
<dbReference type="InterPro" id="IPR036909">
    <property type="entry name" value="Cyt_c-like_dom_sf"/>
</dbReference>
<accession>A0A654KG42</accession>
<evidence type="ECO:0000256" key="3">
    <source>
        <dbReference type="ARBA" id="ARBA00022723"/>
    </source>
</evidence>
<dbReference type="GO" id="GO:0020037">
    <property type="term" value="F:heme binding"/>
    <property type="evidence" value="ECO:0007669"/>
    <property type="project" value="InterPro"/>
</dbReference>
<keyword evidence="8" id="KW-0472">Membrane</keyword>
<evidence type="ECO:0000256" key="8">
    <source>
        <dbReference type="SAM" id="Phobius"/>
    </source>
</evidence>
<reference evidence="10 11" key="1">
    <citation type="journal article" date="2011" name="J. Bacteriol.">
        <title>Genome sequence of Taylorella equigenitalis MCE9, the causative agent of contagious equine metritis.</title>
        <authorList>
            <person name="Hebert L."/>
            <person name="Moumen B."/>
            <person name="Duquesne F."/>
            <person name="Breuil M.F."/>
            <person name="Laugier C."/>
            <person name="Batto J.M."/>
            <person name="Renault P."/>
            <person name="Petry S."/>
        </authorList>
    </citation>
    <scope>NUCLEOTIDE SEQUENCE [LARGE SCALE GENOMIC DNA]</scope>
    <source>
        <strain evidence="10 11">MCE9</strain>
    </source>
</reference>
<name>A0A654KG42_TAYEM</name>
<evidence type="ECO:0000256" key="4">
    <source>
        <dbReference type="ARBA" id="ARBA00022982"/>
    </source>
</evidence>
<keyword evidence="8" id="KW-0812">Transmembrane</keyword>
<organism evidence="10 11">
    <name type="scientific">Taylorella equigenitalis (strain MCE9)</name>
    <dbReference type="NCBI Taxonomy" id="937774"/>
    <lineage>
        <taxon>Bacteria</taxon>
        <taxon>Pseudomonadati</taxon>
        <taxon>Pseudomonadota</taxon>
        <taxon>Betaproteobacteria</taxon>
        <taxon>Burkholderiales</taxon>
        <taxon>Alcaligenaceae</taxon>
        <taxon>Taylorella</taxon>
    </lineage>
</organism>
<evidence type="ECO:0000256" key="5">
    <source>
        <dbReference type="ARBA" id="ARBA00023004"/>
    </source>
</evidence>
<keyword evidence="4" id="KW-0249">Electron transport</keyword>
<keyword evidence="2 6" id="KW-0349">Heme</keyword>
<dbReference type="Pfam" id="PF13442">
    <property type="entry name" value="Cytochrome_CBB3"/>
    <property type="match status" value="1"/>
</dbReference>
<feature type="compositionally biased region" description="Low complexity" evidence="7">
    <location>
        <begin position="209"/>
        <end position="224"/>
    </location>
</feature>
<keyword evidence="5 6" id="KW-0408">Iron</keyword>
<dbReference type="PANTHER" id="PTHR40942:SF4">
    <property type="entry name" value="CYTOCHROME C5"/>
    <property type="match status" value="1"/>
</dbReference>
<keyword evidence="8" id="KW-1133">Transmembrane helix</keyword>
<dbReference type="KEGG" id="teq:TEQUI_0453"/>
<evidence type="ECO:0000313" key="10">
    <source>
        <dbReference type="EMBL" id="ADU91397.1"/>
    </source>
</evidence>
<dbReference type="PANTHER" id="PTHR40942">
    <property type="match status" value="1"/>
</dbReference>
<evidence type="ECO:0000256" key="6">
    <source>
        <dbReference type="PROSITE-ProRule" id="PRU00433"/>
    </source>
</evidence>
<evidence type="ECO:0000256" key="7">
    <source>
        <dbReference type="SAM" id="MobiDB-lite"/>
    </source>
</evidence>
<keyword evidence="3 6" id="KW-0479">Metal-binding</keyword>
<feature type="transmembrane region" description="Helical" evidence="8">
    <location>
        <begin position="12"/>
        <end position="34"/>
    </location>
</feature>
<dbReference type="GO" id="GO:0005506">
    <property type="term" value="F:iron ion binding"/>
    <property type="evidence" value="ECO:0007669"/>
    <property type="project" value="InterPro"/>
</dbReference>
<dbReference type="Proteomes" id="UP000007472">
    <property type="component" value="Chromosome"/>
</dbReference>
<evidence type="ECO:0000256" key="2">
    <source>
        <dbReference type="ARBA" id="ARBA00022617"/>
    </source>
</evidence>
<dbReference type="Gene3D" id="1.10.760.10">
    <property type="entry name" value="Cytochrome c-like domain"/>
    <property type="match status" value="1"/>
</dbReference>
<feature type="compositionally biased region" description="Low complexity" evidence="7">
    <location>
        <begin position="170"/>
        <end position="185"/>
    </location>
</feature>
<dbReference type="AlphaFoldDB" id="A0A654KG42"/>
<dbReference type="PRINTS" id="PR00607">
    <property type="entry name" value="CYTCHROMECIE"/>
</dbReference>
<feature type="compositionally biased region" description="Basic and acidic residues" evidence="7">
    <location>
        <begin position="225"/>
        <end position="265"/>
    </location>
</feature>
<dbReference type="PROSITE" id="PS51007">
    <property type="entry name" value="CYTC"/>
    <property type="match status" value="1"/>
</dbReference>
<proteinExistence type="predicted"/>
<dbReference type="SUPFAM" id="SSF46626">
    <property type="entry name" value="Cytochrome c"/>
    <property type="match status" value="1"/>
</dbReference>
<sequence>MSTSHSNKSSQTFKLLVFVLAIPVLLIIILIRALNGGGTDPALMTAEAIEDRIAPIARYNLVESAPADDGPREPLTGEGVYKRICFSCHDAGLSGAPLFKDAGAWGPRIAKGKDTLFQHALGGFNLMPAKGGDAKLSDLEVQRGVVYMANQAGAGWEEPAAPATEEKPAEGATPSEGTAPADGTTPPAPAESVAPADGTSPSAEEKPSEAPAPADASAPAPEQPKSSEQKVEEAKDKAVEKTEEAVDSAKDKVDEVKEKATEKAEEAVDSAKEKYDAMKDAAGDKIDAIKESTSEKVETISQ</sequence>
<dbReference type="Gene3D" id="6.10.140.1430">
    <property type="match status" value="1"/>
</dbReference>
<feature type="domain" description="Cytochrome c" evidence="9">
    <location>
        <begin position="72"/>
        <end position="152"/>
    </location>
</feature>
<feature type="region of interest" description="Disordered" evidence="7">
    <location>
        <begin position="156"/>
        <end position="265"/>
    </location>
</feature>
<keyword evidence="1" id="KW-0813">Transport</keyword>
<dbReference type="InterPro" id="IPR002323">
    <property type="entry name" value="Cyt_CIE"/>
</dbReference>
<dbReference type="InterPro" id="IPR009056">
    <property type="entry name" value="Cyt_c-like_dom"/>
</dbReference>
<dbReference type="GO" id="GO:0009055">
    <property type="term" value="F:electron transfer activity"/>
    <property type="evidence" value="ECO:0007669"/>
    <property type="project" value="InterPro"/>
</dbReference>
<dbReference type="EMBL" id="CP002456">
    <property type="protein sequence ID" value="ADU91397.1"/>
    <property type="molecule type" value="Genomic_DNA"/>
</dbReference>
<gene>
    <name evidence="10" type="ordered locus">TEQUI_0453</name>
</gene>
<protein>
    <submittedName>
        <fullName evidence="10">Cytochrome c5</fullName>
    </submittedName>
</protein>
<evidence type="ECO:0000259" key="9">
    <source>
        <dbReference type="PROSITE" id="PS51007"/>
    </source>
</evidence>
<evidence type="ECO:0000313" key="11">
    <source>
        <dbReference type="Proteomes" id="UP000007472"/>
    </source>
</evidence>